<comment type="subcellular location">
    <subcellularLocation>
        <location evidence="1">Cell envelope</location>
    </subcellularLocation>
</comment>
<evidence type="ECO:0000313" key="7">
    <source>
        <dbReference type="Proteomes" id="UP000045285"/>
    </source>
</evidence>
<evidence type="ECO:0000256" key="4">
    <source>
        <dbReference type="SAM" id="SignalP"/>
    </source>
</evidence>
<evidence type="ECO:0000313" key="6">
    <source>
        <dbReference type="EMBL" id="CDX15743.1"/>
    </source>
</evidence>
<dbReference type="EMBL" id="CCMZ01000012">
    <property type="protein sequence ID" value="CDX15743.1"/>
    <property type="molecule type" value="Genomic_DNA"/>
</dbReference>
<dbReference type="InterPro" id="IPR028082">
    <property type="entry name" value="Peripla_BP_I"/>
</dbReference>
<reference evidence="7" key="1">
    <citation type="submission" date="2014-08" db="EMBL/GenBank/DDBJ databases">
        <authorList>
            <person name="Moulin L."/>
        </authorList>
    </citation>
    <scope>NUCLEOTIDE SEQUENCE [LARGE SCALE GENOMIC DNA]</scope>
</reference>
<proteinExistence type="inferred from homology"/>
<dbReference type="PANTHER" id="PTHR46847:SF1">
    <property type="entry name" value="D-ALLOSE-BINDING PERIPLASMIC PROTEIN-RELATED"/>
    <property type="match status" value="1"/>
</dbReference>
<keyword evidence="3 4" id="KW-0732">Signal</keyword>
<dbReference type="InterPro" id="IPR025997">
    <property type="entry name" value="SBP_2_dom"/>
</dbReference>
<organism evidence="6 7">
    <name type="scientific">Mesorhizobium plurifarium</name>
    <dbReference type="NCBI Taxonomy" id="69974"/>
    <lineage>
        <taxon>Bacteria</taxon>
        <taxon>Pseudomonadati</taxon>
        <taxon>Pseudomonadota</taxon>
        <taxon>Alphaproteobacteria</taxon>
        <taxon>Hyphomicrobiales</taxon>
        <taxon>Phyllobacteriaceae</taxon>
        <taxon>Mesorhizobium</taxon>
    </lineage>
</organism>
<keyword evidence="7" id="KW-1185">Reference proteome</keyword>
<evidence type="ECO:0000256" key="2">
    <source>
        <dbReference type="ARBA" id="ARBA00007639"/>
    </source>
</evidence>
<dbReference type="CDD" id="cd01536">
    <property type="entry name" value="PBP1_ABC_sugar_binding-like"/>
    <property type="match status" value="1"/>
</dbReference>
<gene>
    <name evidence="6" type="ORF">MPL3356_20030</name>
</gene>
<feature type="chain" id="PRO_5001854236" evidence="4">
    <location>
        <begin position="27"/>
        <end position="338"/>
    </location>
</feature>
<dbReference type="GO" id="GO:0030246">
    <property type="term" value="F:carbohydrate binding"/>
    <property type="evidence" value="ECO:0007669"/>
    <property type="project" value="UniProtKB-ARBA"/>
</dbReference>
<dbReference type="Pfam" id="PF13407">
    <property type="entry name" value="Peripla_BP_4"/>
    <property type="match status" value="1"/>
</dbReference>
<dbReference type="GO" id="GO:0030313">
    <property type="term" value="C:cell envelope"/>
    <property type="evidence" value="ECO:0007669"/>
    <property type="project" value="UniProtKB-SubCell"/>
</dbReference>
<dbReference type="SUPFAM" id="SSF53822">
    <property type="entry name" value="Periplasmic binding protein-like I"/>
    <property type="match status" value="1"/>
</dbReference>
<feature type="signal peptide" evidence="4">
    <location>
        <begin position="1"/>
        <end position="26"/>
    </location>
</feature>
<dbReference type="STRING" id="69974.MPLDJ20_150339"/>
<dbReference type="PANTHER" id="PTHR46847">
    <property type="entry name" value="D-ALLOSE-BINDING PERIPLASMIC PROTEIN-RELATED"/>
    <property type="match status" value="1"/>
</dbReference>
<evidence type="ECO:0000256" key="3">
    <source>
        <dbReference type="ARBA" id="ARBA00022729"/>
    </source>
</evidence>
<dbReference type="Proteomes" id="UP000045285">
    <property type="component" value="Unassembled WGS sequence"/>
</dbReference>
<sequence length="338" mass="36438">MKIFKKCLLAGMTALALLGAAQVASAQETDQVGRAPYLESLKGKKVIFVPISQGMDLNQAWVMVWQRHAARYGFTLEVRDPNGDTNAGIRAMQGAIAEKPDLIIVQNPDVQTYARLLKQAQAAGIKVLQVNMQSATQTDSYVGNDWIEMGRLEMGELAKHCTGPNAVSHKVVWLAGVQTGAANIYMRTGIDEVLKANPELQLVSDQPADYISEKARQITETVLQQHPDLCGIMGIWDNAEVGAGAAVAAAGKQDQVTIVTNGAGAATGCESIKNGLLDVVFNFNAPIQGEIAAQQISELLQHPDRKAGSEKTIFFGPITRVDKTNATGRNCWKPEDIK</sequence>
<protein>
    <submittedName>
        <fullName evidence="6">ABC transporter substrate-binding protein</fullName>
    </submittedName>
</protein>
<evidence type="ECO:0000256" key="1">
    <source>
        <dbReference type="ARBA" id="ARBA00004196"/>
    </source>
</evidence>
<dbReference type="Gene3D" id="3.40.50.2300">
    <property type="match status" value="2"/>
</dbReference>
<name>A0A090DIG3_MESPL</name>
<accession>A0A090DIG3</accession>
<comment type="similarity">
    <text evidence="2">Belongs to the bacterial solute-binding protein 2 family.</text>
</comment>
<dbReference type="AlphaFoldDB" id="A0A090DIG3"/>
<evidence type="ECO:0000259" key="5">
    <source>
        <dbReference type="Pfam" id="PF13407"/>
    </source>
</evidence>
<feature type="domain" description="Periplasmic binding protein" evidence="5">
    <location>
        <begin position="48"/>
        <end position="301"/>
    </location>
</feature>